<feature type="domain" description="FAD-dependent oxidoreductase 2 FAD-binding" evidence="7">
    <location>
        <begin position="15"/>
        <end position="48"/>
    </location>
</feature>
<dbReference type="InterPro" id="IPR007867">
    <property type="entry name" value="GMC_OxRtase_C"/>
</dbReference>
<dbReference type="InterPro" id="IPR051473">
    <property type="entry name" value="P2Ox-like"/>
</dbReference>
<dbReference type="InterPro" id="IPR036188">
    <property type="entry name" value="FAD/NAD-bd_sf"/>
</dbReference>
<keyword evidence="5" id="KW-0560">Oxidoreductase</keyword>
<dbReference type="GO" id="GO:0050660">
    <property type="term" value="F:flavin adenine dinucleotide binding"/>
    <property type="evidence" value="ECO:0007669"/>
    <property type="project" value="InterPro"/>
</dbReference>
<accession>A0A223NR02</accession>
<organism evidence="9 10">
    <name type="scientific">Mucilaginibacter xinganensis</name>
    <dbReference type="NCBI Taxonomy" id="1234841"/>
    <lineage>
        <taxon>Bacteria</taxon>
        <taxon>Pseudomonadati</taxon>
        <taxon>Bacteroidota</taxon>
        <taxon>Sphingobacteriia</taxon>
        <taxon>Sphingobacteriales</taxon>
        <taxon>Sphingobacteriaceae</taxon>
        <taxon>Mucilaginibacter</taxon>
    </lineage>
</organism>
<evidence type="ECO:0000259" key="6">
    <source>
        <dbReference type="Pfam" id="PF00732"/>
    </source>
</evidence>
<dbReference type="GO" id="GO:0016614">
    <property type="term" value="F:oxidoreductase activity, acting on CH-OH group of donors"/>
    <property type="evidence" value="ECO:0007669"/>
    <property type="project" value="InterPro"/>
</dbReference>
<evidence type="ECO:0000259" key="8">
    <source>
        <dbReference type="Pfam" id="PF05199"/>
    </source>
</evidence>
<dbReference type="Pfam" id="PF00890">
    <property type="entry name" value="FAD_binding_2"/>
    <property type="match status" value="1"/>
</dbReference>
<comment type="similarity">
    <text evidence="2">Belongs to the GMC oxidoreductase family.</text>
</comment>
<evidence type="ECO:0000256" key="4">
    <source>
        <dbReference type="ARBA" id="ARBA00022827"/>
    </source>
</evidence>
<dbReference type="OrthoDB" id="9787779at2"/>
<keyword evidence="10" id="KW-1185">Reference proteome</keyword>
<evidence type="ECO:0000313" key="10">
    <source>
        <dbReference type="Proteomes" id="UP000215002"/>
    </source>
</evidence>
<dbReference type="Pfam" id="PF00732">
    <property type="entry name" value="GMC_oxred_N"/>
    <property type="match status" value="1"/>
</dbReference>
<name>A0A223NR02_9SPHI</name>
<keyword evidence="3" id="KW-0285">Flavoprotein</keyword>
<feature type="domain" description="Glucose-methanol-choline oxidoreductase C-terminal" evidence="8">
    <location>
        <begin position="452"/>
        <end position="564"/>
    </location>
</feature>
<dbReference type="Pfam" id="PF05199">
    <property type="entry name" value="GMC_oxred_C"/>
    <property type="match status" value="1"/>
</dbReference>
<dbReference type="RefSeq" id="WP_094568939.1">
    <property type="nucleotide sequence ID" value="NZ_CP022743.1"/>
</dbReference>
<evidence type="ECO:0000256" key="5">
    <source>
        <dbReference type="ARBA" id="ARBA00023002"/>
    </source>
</evidence>
<dbReference type="PANTHER" id="PTHR42784">
    <property type="entry name" value="PYRANOSE 2-OXIDASE"/>
    <property type="match status" value="1"/>
</dbReference>
<dbReference type="InterPro" id="IPR000172">
    <property type="entry name" value="GMC_OxRdtase_N"/>
</dbReference>
<evidence type="ECO:0000313" key="9">
    <source>
        <dbReference type="EMBL" id="ASU32332.1"/>
    </source>
</evidence>
<evidence type="ECO:0000256" key="1">
    <source>
        <dbReference type="ARBA" id="ARBA00001974"/>
    </source>
</evidence>
<gene>
    <name evidence="9" type="ORF">MuYL_0429</name>
</gene>
<evidence type="ECO:0000256" key="3">
    <source>
        <dbReference type="ARBA" id="ARBA00022630"/>
    </source>
</evidence>
<dbReference type="AlphaFoldDB" id="A0A223NR02"/>
<dbReference type="Gene3D" id="3.50.50.60">
    <property type="entry name" value="FAD/NAD(P)-binding domain"/>
    <property type="match status" value="2"/>
</dbReference>
<proteinExistence type="inferred from homology"/>
<dbReference type="InterPro" id="IPR003953">
    <property type="entry name" value="FAD-dep_OxRdtase_2_FAD-bd"/>
</dbReference>
<keyword evidence="4" id="KW-0274">FAD</keyword>
<feature type="domain" description="Glucose-methanol-choline oxidoreductase N-terminal" evidence="6">
    <location>
        <begin position="96"/>
        <end position="328"/>
    </location>
</feature>
<protein>
    <submittedName>
        <fullName evidence="9">GMC family oxidoreductase</fullName>
    </submittedName>
</protein>
<dbReference type="KEGG" id="muc:MuYL_0429"/>
<dbReference type="PANTHER" id="PTHR42784:SF1">
    <property type="entry name" value="PYRANOSE 2-OXIDASE"/>
    <property type="match status" value="1"/>
</dbReference>
<dbReference type="SUPFAM" id="SSF54373">
    <property type="entry name" value="FAD-linked reductases, C-terminal domain"/>
    <property type="match status" value="1"/>
</dbReference>
<evidence type="ECO:0000256" key="2">
    <source>
        <dbReference type="ARBA" id="ARBA00010790"/>
    </source>
</evidence>
<sequence>MNNDIQIKKTSTVYDAIVVGSGAGGGMAGYVLAHAGLKVLMLEAGPYFDPAKDSMQLKWPYESARRGAGTTRYFGDFDAAYGGWEIDGEPYTTKDKTEFHWFRSRMMGGRTNHWGRISLRMGPDDFKGHHIDGLTDDWPITYDDVKPFYDKVDRMIGVYGTVEGLPNEPDGIFLPPPKPRLNELFIKKGAAKAGVKVIAGRGSVLTEALPGNKDRGACFFCGQCGRSCKIYGDFSASSCLVIPALKTGNLKLIPNAMVREVLTDDNGLATGVSYISKDDMQEYQVKAKLVILGASAGESARLLLNSKSSKHPSGLANSSGVVGRYLHDSTGSSAGGWLPELMDRKRYNEDGVGSVHIYGPWVKDNKKLNFPRGYHIEFGGGLHMPGYGFSGGIQNMNGAVPGRDGKTKEAGGFGADLKDDYRRFYGTGFGMAGRGTAIARYDNYCEIDPDVVDKFGIPVLRFHYKWSDYEIKQAKHMQDTFQEIMHNMGGAIYGPPAGPETNYGLEAPGMIIHEVGTVRMGDDPKKSALNKYSQAHDCKNLFVVDAAPFVQQGDKNATWTILALSMRTAEYILSQRKKLNV</sequence>
<reference evidence="9 10" key="1">
    <citation type="submission" date="2017-08" db="EMBL/GenBank/DDBJ databases">
        <title>Complete genome sequence of Mucilaginibacter sp. strain BJC16-A31.</title>
        <authorList>
            <consortium name="Henan University of Science and Technology"/>
            <person name="You X."/>
        </authorList>
    </citation>
    <scope>NUCLEOTIDE SEQUENCE [LARGE SCALE GENOMIC DNA]</scope>
    <source>
        <strain evidence="9 10">BJC16-A31</strain>
    </source>
</reference>
<evidence type="ECO:0000259" key="7">
    <source>
        <dbReference type="Pfam" id="PF00890"/>
    </source>
</evidence>
<dbReference type="EMBL" id="CP022743">
    <property type="protein sequence ID" value="ASU32332.1"/>
    <property type="molecule type" value="Genomic_DNA"/>
</dbReference>
<comment type="cofactor">
    <cofactor evidence="1">
        <name>FAD</name>
        <dbReference type="ChEBI" id="CHEBI:57692"/>
    </cofactor>
</comment>
<dbReference type="SUPFAM" id="SSF51905">
    <property type="entry name" value="FAD/NAD(P)-binding domain"/>
    <property type="match status" value="1"/>
</dbReference>
<dbReference type="Proteomes" id="UP000215002">
    <property type="component" value="Chromosome"/>
</dbReference>